<comment type="caution">
    <text evidence="6">The sequence shown here is derived from an EMBL/GenBank/DDBJ whole genome shotgun (WGS) entry which is preliminary data.</text>
</comment>
<dbReference type="InterPro" id="IPR003825">
    <property type="entry name" value="Colicin-V_CvpA"/>
</dbReference>
<feature type="transmembrane region" description="Helical" evidence="5">
    <location>
        <begin position="71"/>
        <end position="88"/>
    </location>
</feature>
<keyword evidence="4 5" id="KW-0472">Membrane</keyword>
<comment type="subcellular location">
    <subcellularLocation>
        <location evidence="1">Membrane</location>
        <topology evidence="1">Multi-pass membrane protein</topology>
    </subcellularLocation>
</comment>
<gene>
    <name evidence="6" type="ORF">BFW38_06885</name>
</gene>
<evidence type="ECO:0000256" key="3">
    <source>
        <dbReference type="ARBA" id="ARBA00022989"/>
    </source>
</evidence>
<name>A0A1E2V8R4_9GAMM</name>
<accession>A0A1E2V8R4</accession>
<evidence type="ECO:0000313" key="6">
    <source>
        <dbReference type="EMBL" id="ODC03313.1"/>
    </source>
</evidence>
<dbReference type="PANTHER" id="PTHR36926">
    <property type="entry name" value="COLICIN V PRODUCTION PROTEIN"/>
    <property type="match status" value="1"/>
</dbReference>
<dbReference type="OrthoDB" id="9810601at2"/>
<dbReference type="Pfam" id="PF02674">
    <property type="entry name" value="Colicin_V"/>
    <property type="match status" value="1"/>
</dbReference>
<dbReference type="AlphaFoldDB" id="A0A1E2V8R4"/>
<evidence type="ECO:0000256" key="4">
    <source>
        <dbReference type="ARBA" id="ARBA00023136"/>
    </source>
</evidence>
<evidence type="ECO:0000313" key="7">
    <source>
        <dbReference type="Proteomes" id="UP000094291"/>
    </source>
</evidence>
<evidence type="ECO:0008006" key="8">
    <source>
        <dbReference type="Google" id="ProtNLM"/>
    </source>
</evidence>
<evidence type="ECO:0000256" key="1">
    <source>
        <dbReference type="ARBA" id="ARBA00004141"/>
    </source>
</evidence>
<feature type="transmembrane region" description="Helical" evidence="5">
    <location>
        <begin position="12"/>
        <end position="32"/>
    </location>
</feature>
<evidence type="ECO:0000256" key="2">
    <source>
        <dbReference type="ARBA" id="ARBA00022692"/>
    </source>
</evidence>
<dbReference type="InterPro" id="IPR052719">
    <property type="entry name" value="CvpA-like"/>
</dbReference>
<dbReference type="STRING" id="197479.BFW38_06885"/>
<evidence type="ECO:0000256" key="5">
    <source>
        <dbReference type="SAM" id="Phobius"/>
    </source>
</evidence>
<keyword evidence="7" id="KW-1185">Reference proteome</keyword>
<dbReference type="PANTHER" id="PTHR36926:SF1">
    <property type="entry name" value="COLICIN V PRODUCTION PROTEIN"/>
    <property type="match status" value="1"/>
</dbReference>
<reference evidence="6 7" key="1">
    <citation type="submission" date="2016-08" db="EMBL/GenBank/DDBJ databases">
        <authorList>
            <person name="Seilhamer J.J."/>
        </authorList>
    </citation>
    <scope>NUCLEOTIDE SEQUENCE [LARGE SCALE GENOMIC DNA]</scope>
    <source>
        <strain evidence="6 7">PH27A</strain>
    </source>
</reference>
<dbReference type="GO" id="GO:0016020">
    <property type="term" value="C:membrane"/>
    <property type="evidence" value="ECO:0007669"/>
    <property type="project" value="UniProtKB-SubCell"/>
</dbReference>
<dbReference type="EMBL" id="MDTQ01000001">
    <property type="protein sequence ID" value="ODC03313.1"/>
    <property type="molecule type" value="Genomic_DNA"/>
</dbReference>
<proteinExistence type="predicted"/>
<keyword evidence="3 5" id="KW-1133">Transmembrane helix</keyword>
<dbReference type="Proteomes" id="UP000094291">
    <property type="component" value="Unassembled WGS sequence"/>
</dbReference>
<sequence length="168" mass="18115">MRSVFVDFNGLDIAILVLLGLSLLMGVLKGFIYEAMSLLTWGIALIAARALGPQVAPIFEGLLAGADVRMAAAYVVIVLVVWLAGKVITRACSTLIEKVGLGSLDKLLGGLFGGLRGVLVVVLLVAVASLTDLRLQAQWQNSTLMPWFEGMRDWGAEQLEQYRSRPQS</sequence>
<feature type="transmembrane region" description="Helical" evidence="5">
    <location>
        <begin position="38"/>
        <end position="59"/>
    </location>
</feature>
<dbReference type="GO" id="GO:0009403">
    <property type="term" value="P:toxin biosynthetic process"/>
    <property type="evidence" value="ECO:0007669"/>
    <property type="project" value="InterPro"/>
</dbReference>
<organism evidence="6 7">
    <name type="scientific">Terasakiispira papahanaumokuakeensis</name>
    <dbReference type="NCBI Taxonomy" id="197479"/>
    <lineage>
        <taxon>Bacteria</taxon>
        <taxon>Pseudomonadati</taxon>
        <taxon>Pseudomonadota</taxon>
        <taxon>Gammaproteobacteria</taxon>
        <taxon>Oceanospirillales</taxon>
        <taxon>Terasakiispira</taxon>
    </lineage>
</organism>
<keyword evidence="2 5" id="KW-0812">Transmembrane</keyword>
<protein>
    <recommendedName>
        <fullName evidence="8">Colicin V production protein</fullName>
    </recommendedName>
</protein>
<feature type="transmembrane region" description="Helical" evidence="5">
    <location>
        <begin position="108"/>
        <end position="130"/>
    </location>
</feature>